<organism evidence="1 2">
    <name type="scientific">Nisaea acidiphila</name>
    <dbReference type="NCBI Taxonomy" id="1862145"/>
    <lineage>
        <taxon>Bacteria</taxon>
        <taxon>Pseudomonadati</taxon>
        <taxon>Pseudomonadota</taxon>
        <taxon>Alphaproteobacteria</taxon>
        <taxon>Rhodospirillales</taxon>
        <taxon>Thalassobaculaceae</taxon>
        <taxon>Nisaea</taxon>
    </lineage>
</organism>
<dbReference type="Proteomes" id="UP001060336">
    <property type="component" value="Chromosome"/>
</dbReference>
<accession>A0A9J7AM84</accession>
<evidence type="ECO:0000313" key="2">
    <source>
        <dbReference type="Proteomes" id="UP001060336"/>
    </source>
</evidence>
<dbReference type="InterPro" id="IPR009964">
    <property type="entry name" value="DUF1491"/>
</dbReference>
<dbReference type="KEGG" id="naci:NUH88_12725"/>
<dbReference type="Gene3D" id="3.40.1530.20">
    <property type="entry name" value="Protein of unknown function (DUF1491)"/>
    <property type="match status" value="1"/>
</dbReference>
<evidence type="ECO:0000313" key="1">
    <source>
        <dbReference type="EMBL" id="UUX48279.1"/>
    </source>
</evidence>
<sequence length="113" mass="12502">MSASRLKSKLLVQAGLRQCMALGIMATVVRSGDDDAGAVYLKINRLGPGFTILALARELDGGLSWRSRTGDEPVSEEEADAVLEKERRIDPDIWVLEIEDREGRNPLEDALFF</sequence>
<dbReference type="EMBL" id="CP102480">
    <property type="protein sequence ID" value="UUX48279.1"/>
    <property type="molecule type" value="Genomic_DNA"/>
</dbReference>
<protein>
    <submittedName>
        <fullName evidence="1">DUF1491 family protein</fullName>
    </submittedName>
</protein>
<dbReference type="RefSeq" id="WP_257766787.1">
    <property type="nucleotide sequence ID" value="NZ_CP102480.1"/>
</dbReference>
<proteinExistence type="predicted"/>
<dbReference type="Pfam" id="PF07372">
    <property type="entry name" value="DUF1491"/>
    <property type="match status" value="1"/>
</dbReference>
<keyword evidence="2" id="KW-1185">Reference proteome</keyword>
<reference evidence="1" key="1">
    <citation type="submission" date="2022-08" db="EMBL/GenBank/DDBJ databases">
        <title>Nisaea acidiphila sp. nov., isolated from a marine algal debris and emended description of the genus Nisaea Urios et al. 2008.</title>
        <authorList>
            <person name="Kwon K."/>
        </authorList>
    </citation>
    <scope>NUCLEOTIDE SEQUENCE</scope>
    <source>
        <strain evidence="1">MEBiC11861</strain>
    </source>
</reference>
<gene>
    <name evidence="1" type="ORF">NUH88_12725</name>
</gene>
<dbReference type="AlphaFoldDB" id="A0A9J7AM84"/>
<name>A0A9J7AM84_9PROT</name>